<dbReference type="InterPro" id="IPR038765">
    <property type="entry name" value="Papain-like_cys_pep_sf"/>
</dbReference>
<feature type="compositionally biased region" description="Low complexity" evidence="7">
    <location>
        <begin position="22"/>
        <end position="57"/>
    </location>
</feature>
<comment type="similarity">
    <text evidence="2">Belongs to the peptidase C19 family.</text>
</comment>
<evidence type="ECO:0000256" key="5">
    <source>
        <dbReference type="ARBA" id="ARBA00023242"/>
    </source>
</evidence>
<dbReference type="PANTHER" id="PTHR32086:SF0">
    <property type="entry name" value="FANCONI ANEMIA GROUP D2 PROTEIN"/>
    <property type="match status" value="1"/>
</dbReference>
<dbReference type="GO" id="GO:1990918">
    <property type="term" value="P:double-strand break repair involved in meiotic recombination"/>
    <property type="evidence" value="ECO:0007669"/>
    <property type="project" value="TreeGrafter"/>
</dbReference>
<reference evidence="10" key="1">
    <citation type="journal article" date="2016" name="G3 (Bethesda)">
        <title>First Draft Assembly and Annotation of the Genome of a California Endemic Oak Quercus lobata Nee (Fagaceae).</title>
        <authorList>
            <person name="Sork V.L."/>
            <person name="Fitz-Gibbon S.T."/>
            <person name="Puiu D."/>
            <person name="Crepeau M."/>
            <person name="Gugger P.F."/>
            <person name="Sherman R."/>
            <person name="Stevens K."/>
            <person name="Langley C.H."/>
            <person name="Pellegrini M."/>
            <person name="Salzberg S.L."/>
        </authorList>
    </citation>
    <scope>NUCLEOTIDE SEQUENCE [LARGE SCALE GENOMIC DNA]</scope>
    <source>
        <strain evidence="10">cv. SW786</strain>
    </source>
</reference>
<keyword evidence="5" id="KW-0539">Nucleus</keyword>
<evidence type="ECO:0000313" key="9">
    <source>
        <dbReference type="EnsemblPlants" id="QL02p039588:mrna"/>
    </source>
</evidence>
<dbReference type="AlphaFoldDB" id="A0A7N2KWA8"/>
<keyword evidence="10" id="KW-1185">Reference proteome</keyword>
<dbReference type="GO" id="GO:0070182">
    <property type="term" value="F:DNA polymerase binding"/>
    <property type="evidence" value="ECO:0007669"/>
    <property type="project" value="TreeGrafter"/>
</dbReference>
<evidence type="ECO:0000256" key="1">
    <source>
        <dbReference type="ARBA" id="ARBA00004123"/>
    </source>
</evidence>
<proteinExistence type="inferred from homology"/>
<name>A0A7N2KWA8_QUELO</name>
<dbReference type="Gramene" id="QL02p039588:mrna">
    <property type="protein sequence ID" value="QL02p039588:mrna"/>
    <property type="gene ID" value="QL02p039588"/>
</dbReference>
<dbReference type="GO" id="GO:0036297">
    <property type="term" value="P:interstrand cross-link repair"/>
    <property type="evidence" value="ECO:0007669"/>
    <property type="project" value="TreeGrafter"/>
</dbReference>
<evidence type="ECO:0000256" key="7">
    <source>
        <dbReference type="SAM" id="MobiDB-lite"/>
    </source>
</evidence>
<dbReference type="Gene3D" id="3.90.70.10">
    <property type="entry name" value="Cysteine proteinases"/>
    <property type="match status" value="1"/>
</dbReference>
<dbReference type="Proteomes" id="UP000594261">
    <property type="component" value="Chromosome 2"/>
</dbReference>
<dbReference type="InterPro" id="IPR008974">
    <property type="entry name" value="TRAF-like"/>
</dbReference>
<evidence type="ECO:0000256" key="4">
    <source>
        <dbReference type="ARBA" id="ARBA00022843"/>
    </source>
</evidence>
<feature type="compositionally biased region" description="Pro residues" evidence="7">
    <location>
        <begin position="85"/>
        <end position="95"/>
    </location>
</feature>
<dbReference type="EnsemblPlants" id="QL02p039588:mrna">
    <property type="protein sequence ID" value="QL02p039588:mrna"/>
    <property type="gene ID" value="QL02p039588"/>
</dbReference>
<organism evidence="9 10">
    <name type="scientific">Quercus lobata</name>
    <name type="common">Valley oak</name>
    <dbReference type="NCBI Taxonomy" id="97700"/>
    <lineage>
        <taxon>Eukaryota</taxon>
        <taxon>Viridiplantae</taxon>
        <taxon>Streptophyta</taxon>
        <taxon>Embryophyta</taxon>
        <taxon>Tracheophyta</taxon>
        <taxon>Spermatophyta</taxon>
        <taxon>Magnoliopsida</taxon>
        <taxon>eudicotyledons</taxon>
        <taxon>Gunneridae</taxon>
        <taxon>Pentapetalae</taxon>
        <taxon>rosids</taxon>
        <taxon>fabids</taxon>
        <taxon>Fagales</taxon>
        <taxon>Fagaceae</taxon>
        <taxon>Quercus</taxon>
    </lineage>
</organism>
<dbReference type="InterPro" id="IPR001394">
    <property type="entry name" value="Peptidase_C19_UCH"/>
</dbReference>
<accession>A0A7N2KWA8</accession>
<evidence type="ECO:0000256" key="6">
    <source>
        <dbReference type="ARBA" id="ARBA00093456"/>
    </source>
</evidence>
<protein>
    <recommendedName>
        <fullName evidence="8">Peptidase C19 ubiquitin carboxyl-terminal hydrolase domain-containing protein</fullName>
    </recommendedName>
</protein>
<dbReference type="PROSITE" id="PS00972">
    <property type="entry name" value="USP_1"/>
    <property type="match status" value="1"/>
</dbReference>
<dbReference type="InterPro" id="IPR036392">
    <property type="entry name" value="PLAT/LH2_dom_sf"/>
</dbReference>
<feature type="domain" description="Peptidase C19 ubiquitin carboxyl-terminal hydrolase" evidence="8">
    <location>
        <begin position="247"/>
        <end position="275"/>
    </location>
</feature>
<dbReference type="GO" id="GO:0016579">
    <property type="term" value="P:protein deubiquitination"/>
    <property type="evidence" value="ECO:0007669"/>
    <property type="project" value="InterPro"/>
</dbReference>
<comment type="similarity">
    <text evidence="6">Belongs to the Fanconi anemia protein FANCD2 family.</text>
</comment>
<dbReference type="InterPro" id="IPR018200">
    <property type="entry name" value="USP_CS"/>
</dbReference>
<evidence type="ECO:0000256" key="2">
    <source>
        <dbReference type="ARBA" id="ARBA00009085"/>
    </source>
</evidence>
<dbReference type="SUPFAM" id="SSF54001">
    <property type="entry name" value="Cysteine proteinases"/>
    <property type="match status" value="1"/>
</dbReference>
<feature type="compositionally biased region" description="Low complexity" evidence="7">
    <location>
        <begin position="68"/>
        <end position="84"/>
    </location>
</feature>
<keyword evidence="3" id="KW-1017">Isopeptide bond</keyword>
<keyword evidence="4" id="KW-0832">Ubl conjugation</keyword>
<sequence>MEDHKDITDVLKAVQEIGHVQSPNPEASNEEAATPTAAATQMPSTTESPSTSTTPTERLPVATPWVVPTPDLSPSSPHLSLSPTIPSPTPHPPLSPTIPPPTPHSCLGFDIHPPTPRSFPELSPISSFDLGIDPTPLDMQQEPPSHMAEGRPKRISKAPPCGTGGTNMGTKLGLRHLTKDMQYLLLIIRDSVNDIVGTLVGGSYSNKDIVAAKGYLVNDTCVIEAEIAVHKVLDYWSYDLKKETGYVGLKNQGATCYMNSLLQTLYHIPYFRKGTVVEGTIQQLFEEFIDIYSRQEVLGALVTHVGSGVTSKVYDLFPRFLDVFFVLKFSADSYGSSIANKLLMIIRKQVSNPNLKYKKMGLIGTLQIVSCFGNENSVCRAFASQVGPSKKDGIGALRKVMKHPVVAAVSEDLVKVVLIVSVPTEKAEKFKVRTVVTMKNRNKEEFKDKFAKHLDTFTDKIGRNIVLQLVSIEIDPSKPISVFLLLGVII</sequence>
<dbReference type="SUPFAM" id="SSF49723">
    <property type="entry name" value="Lipase/lipooxygenase domain (PLAT/LH2 domain)"/>
    <property type="match status" value="1"/>
</dbReference>
<feature type="region of interest" description="Disordered" evidence="7">
    <location>
        <begin position="142"/>
        <end position="167"/>
    </location>
</feature>
<dbReference type="GO" id="GO:0031573">
    <property type="term" value="P:mitotic intra-S DNA damage checkpoint signaling"/>
    <property type="evidence" value="ECO:0007669"/>
    <property type="project" value="TreeGrafter"/>
</dbReference>
<dbReference type="GO" id="GO:0005634">
    <property type="term" value="C:nucleus"/>
    <property type="evidence" value="ECO:0007669"/>
    <property type="project" value="UniProtKB-SubCell"/>
</dbReference>
<evidence type="ECO:0000313" key="10">
    <source>
        <dbReference type="Proteomes" id="UP000594261"/>
    </source>
</evidence>
<comment type="subcellular location">
    <subcellularLocation>
        <location evidence="1">Nucleus</location>
    </subcellularLocation>
</comment>
<dbReference type="Gene3D" id="2.60.210.10">
    <property type="entry name" value="Apoptosis, Tumor Necrosis Factor Receptor Associated Protein 2, Chain A"/>
    <property type="match status" value="1"/>
</dbReference>
<evidence type="ECO:0000259" key="8">
    <source>
        <dbReference type="Pfam" id="PF00443"/>
    </source>
</evidence>
<dbReference type="Pfam" id="PF00443">
    <property type="entry name" value="UCH"/>
    <property type="match status" value="1"/>
</dbReference>
<evidence type="ECO:0000256" key="3">
    <source>
        <dbReference type="ARBA" id="ARBA00022499"/>
    </source>
</evidence>
<dbReference type="PANTHER" id="PTHR32086">
    <property type="entry name" value="FANCONI ANEMIA GROUP D2 PROTEIN"/>
    <property type="match status" value="1"/>
</dbReference>
<dbReference type="InterPro" id="IPR029448">
    <property type="entry name" value="FANCD2"/>
</dbReference>
<reference evidence="9" key="2">
    <citation type="submission" date="2021-01" db="UniProtKB">
        <authorList>
            <consortium name="EnsemblPlants"/>
        </authorList>
    </citation>
    <scope>IDENTIFICATION</scope>
</reference>
<feature type="region of interest" description="Disordered" evidence="7">
    <location>
        <begin position="15"/>
        <end position="95"/>
    </location>
</feature>
<dbReference type="GO" id="GO:0000793">
    <property type="term" value="C:condensed chromosome"/>
    <property type="evidence" value="ECO:0007669"/>
    <property type="project" value="TreeGrafter"/>
</dbReference>
<dbReference type="GO" id="GO:0004843">
    <property type="term" value="F:cysteine-type deubiquitinase activity"/>
    <property type="evidence" value="ECO:0007669"/>
    <property type="project" value="InterPro"/>
</dbReference>
<dbReference type="GO" id="GO:0007129">
    <property type="term" value="P:homologous chromosome pairing at meiosis"/>
    <property type="evidence" value="ECO:0007669"/>
    <property type="project" value="TreeGrafter"/>
</dbReference>
<dbReference type="InParanoid" id="A0A7N2KWA8"/>